<feature type="non-terminal residue" evidence="1">
    <location>
        <position position="1"/>
    </location>
</feature>
<proteinExistence type="predicted"/>
<organism evidence="1 2">
    <name type="scientific">Puccinia sorghi</name>
    <dbReference type="NCBI Taxonomy" id="27349"/>
    <lineage>
        <taxon>Eukaryota</taxon>
        <taxon>Fungi</taxon>
        <taxon>Dikarya</taxon>
        <taxon>Basidiomycota</taxon>
        <taxon>Pucciniomycotina</taxon>
        <taxon>Pucciniomycetes</taxon>
        <taxon>Pucciniales</taxon>
        <taxon>Pucciniaceae</taxon>
        <taxon>Puccinia</taxon>
    </lineage>
</organism>
<comment type="caution">
    <text evidence="1">The sequence shown here is derived from an EMBL/GenBank/DDBJ whole genome shotgun (WGS) entry which is preliminary data.</text>
</comment>
<dbReference type="EMBL" id="LAVV01007106">
    <property type="protein sequence ID" value="KNZ57093.1"/>
    <property type="molecule type" value="Genomic_DNA"/>
</dbReference>
<gene>
    <name evidence="1" type="ORF">VP01_2242g1</name>
</gene>
<evidence type="ECO:0000313" key="2">
    <source>
        <dbReference type="Proteomes" id="UP000037035"/>
    </source>
</evidence>
<dbReference type="VEuPathDB" id="FungiDB:VP01_2242g1"/>
<sequence length="130" mass="14598">FHRNSPGDSTNATTKIQVFIDSTYFNQYIPITAGSVKTWALALKYGAVGVSVNSPPASLKYVNLSSKKQKIKQPFDKNNFEPSDGGLSSGKESRFINQGHVRKWGLSDRVISQLRDTIQNYEKKLRKTKM</sequence>
<name>A0A0L6V8J3_9BASI</name>
<dbReference type="AlphaFoldDB" id="A0A0L6V8J3"/>
<evidence type="ECO:0000313" key="1">
    <source>
        <dbReference type="EMBL" id="KNZ57093.1"/>
    </source>
</evidence>
<accession>A0A0L6V8J3</accession>
<keyword evidence="2" id="KW-1185">Reference proteome</keyword>
<dbReference type="OrthoDB" id="2502883at2759"/>
<reference evidence="1" key="1">
    <citation type="submission" date="2015-08" db="EMBL/GenBank/DDBJ databases">
        <title>Next Generation Sequencing and Analysis of the Genome of Puccinia sorghi L Schw, the Causal Agent of Maize Common Rust.</title>
        <authorList>
            <person name="Rochi L."/>
            <person name="Burguener G."/>
            <person name="Darino M."/>
            <person name="Turjanski A."/>
            <person name="Kreff E."/>
            <person name="Dieguez M.J."/>
            <person name="Sacco F."/>
        </authorList>
    </citation>
    <scope>NUCLEOTIDE SEQUENCE [LARGE SCALE GENOMIC DNA]</scope>
    <source>
        <strain evidence="1">RO10H11247</strain>
    </source>
</reference>
<dbReference type="Proteomes" id="UP000037035">
    <property type="component" value="Unassembled WGS sequence"/>
</dbReference>
<protein>
    <submittedName>
        <fullName evidence="1">Uncharacterized protein</fullName>
    </submittedName>
</protein>